<evidence type="ECO:0000313" key="2">
    <source>
        <dbReference type="EMBL" id="AID50619.1"/>
    </source>
</evidence>
<dbReference type="GeneID" id="22277127"/>
<reference evidence="2" key="1">
    <citation type="journal article" date="2014" name="Virology">
        <title>The odd one out: Bacillus ACT bacteriophage CP-51 exhibits unusual properties compared to related Spounavirinae W.Ph. and Bastille.</title>
        <authorList>
            <person name="Klumpp J."/>
            <person name="Schmuki M."/>
            <person name="Sozhamannan S."/>
            <person name="Beyer W."/>
            <person name="Fouts D.E."/>
            <person name="Bernbach V."/>
            <person name="Calendar R."/>
            <person name="Loessner M.J."/>
        </authorList>
    </citation>
    <scope>NUCLEOTIDE SEQUENCE [LARGE SCALE GENOMIC DNA]</scope>
</reference>
<sequence>MSDKLRQFKSVKPVHKHEGKEGLIKTKDGKTIRDDSWLHPSAGVKPANPEVRGG</sequence>
<dbReference type="RefSeq" id="YP_009099228.1">
    <property type="nucleotide sequence ID" value="NC_025423.1"/>
</dbReference>
<organism evidence="2 3">
    <name type="scientific">Bacillus phage CP-51</name>
    <dbReference type="NCBI Taxonomy" id="1391188"/>
    <lineage>
        <taxon>Viruses</taxon>
        <taxon>Duplodnaviria</taxon>
        <taxon>Heunggongvirae</taxon>
        <taxon>Uroviricota</taxon>
        <taxon>Caudoviricetes</taxon>
        <taxon>Herelleviridae</taxon>
        <taxon>Spounavirinae</taxon>
        <taxon>Siminovitchvirus</taxon>
        <taxon>Siminovitchvirus CP51</taxon>
    </lineage>
</organism>
<proteinExistence type="predicted"/>
<dbReference type="OrthoDB" id="37835at10239"/>
<protein>
    <submittedName>
        <fullName evidence="2">Uncharacterized protein</fullName>
    </submittedName>
</protein>
<name>A0A068EPG1_9CAUD</name>
<keyword evidence="3" id="KW-1185">Reference proteome</keyword>
<evidence type="ECO:0000313" key="3">
    <source>
        <dbReference type="Proteomes" id="UP000027382"/>
    </source>
</evidence>
<evidence type="ECO:0000256" key="1">
    <source>
        <dbReference type="SAM" id="MobiDB-lite"/>
    </source>
</evidence>
<dbReference type="Proteomes" id="UP000027382">
    <property type="component" value="Segment"/>
</dbReference>
<accession>A0A068EPG1</accession>
<dbReference type="KEGG" id="vg:22277127"/>
<feature type="compositionally biased region" description="Basic and acidic residues" evidence="1">
    <location>
        <begin position="16"/>
        <end position="37"/>
    </location>
</feature>
<dbReference type="EMBL" id="KF554508">
    <property type="protein sequence ID" value="AID50619.1"/>
    <property type="molecule type" value="Genomic_DNA"/>
</dbReference>
<feature type="region of interest" description="Disordered" evidence="1">
    <location>
        <begin position="1"/>
        <end position="54"/>
    </location>
</feature>